<evidence type="ECO:0000313" key="2">
    <source>
        <dbReference type="Proteomes" id="UP000000724"/>
    </source>
</evidence>
<dbReference type="HOGENOM" id="CLU_633259_0_0_1"/>
<accession>B6HB66</accession>
<organism evidence="1 2">
    <name type="scientific">Penicillium rubens (strain ATCC 28089 / DSM 1075 / NRRL 1951 / Wisconsin 54-1255)</name>
    <name type="common">Penicillium chrysogenum</name>
    <dbReference type="NCBI Taxonomy" id="500485"/>
    <lineage>
        <taxon>Eukaryota</taxon>
        <taxon>Fungi</taxon>
        <taxon>Dikarya</taxon>
        <taxon>Ascomycota</taxon>
        <taxon>Pezizomycotina</taxon>
        <taxon>Eurotiomycetes</taxon>
        <taxon>Eurotiomycetidae</taxon>
        <taxon>Eurotiales</taxon>
        <taxon>Aspergillaceae</taxon>
        <taxon>Penicillium</taxon>
        <taxon>Penicillium chrysogenum species complex</taxon>
    </lineage>
</organism>
<dbReference type="GeneID" id="8305061"/>
<dbReference type="eggNOG" id="ENOG502T4R0">
    <property type="taxonomic scope" value="Eukaryota"/>
</dbReference>
<dbReference type="OMA" id="EKEYSTY"/>
<keyword evidence="2" id="KW-1185">Reference proteome</keyword>
<dbReference type="OrthoDB" id="4177740at2759"/>
<protein>
    <submittedName>
        <fullName evidence="1">Pc18g02980 protein</fullName>
    </submittedName>
</protein>
<dbReference type="VEuPathDB" id="FungiDB:PCH_Pc18g02980"/>
<proteinExistence type="predicted"/>
<name>B6HB66_PENRW</name>
<sequence length="433" mass="49252">MGHSHLNSITTIIHIGTCEIDAENNSLSRNGRFPPVALDGELYCTAAYSAEDTILARPKLTEAPTGDAEYLGSSQTCSSSPAFQLSTSLSPHLHVSSSLHHFHHPLNQSRRVSTPSIMSSQPVNPPVLQDHDALRKMFEEKADSILEWLESKSQVSYDCDTLREIGVLLHHMDVTDDQESLDFKLLSEKEYSTYKIDSARMPNHVRHHYDGFDEAFHSSFSYPLSDPLPATELVYQKAFQIARYIHILQDYSKKDDPDNSYSIEKNSNWYEILAEDSFEDGPQGMLYGLHIGHSKPLDLSRWRALSSRQWQEDPEDLDTIRPHVMLMICTGAVAKSNNLLHGEIGPIINTIQCRLLQEEFKQTSSFPVLVISLFGPRQGRILYARFNIDGTLIVRASDIFDFEKKNQEGFDLFMRYYNCQPEDIPYSLPLIRP</sequence>
<dbReference type="AlphaFoldDB" id="B6HB66"/>
<dbReference type="KEGG" id="pcs:N7525_000694"/>
<dbReference type="BioCyc" id="PCHR:PC18G02980-MONOMER"/>
<dbReference type="Proteomes" id="UP000000724">
    <property type="component" value="Contig Pc00c18"/>
</dbReference>
<evidence type="ECO:0000313" key="1">
    <source>
        <dbReference type="EMBL" id="CAP94522.1"/>
    </source>
</evidence>
<dbReference type="EMBL" id="AM920433">
    <property type="protein sequence ID" value="CAP94522.1"/>
    <property type="molecule type" value="Genomic_DNA"/>
</dbReference>
<reference evidence="1 2" key="1">
    <citation type="journal article" date="2008" name="Nat. Biotechnol.">
        <title>Genome sequencing and analysis of the filamentous fungus Penicillium chrysogenum.</title>
        <authorList>
            <person name="van den Berg M.A."/>
            <person name="Albang R."/>
            <person name="Albermann K."/>
            <person name="Badger J.H."/>
            <person name="Daran J.-M."/>
            <person name="Driessen A.J.M."/>
            <person name="Garcia-Estrada C."/>
            <person name="Fedorova N.D."/>
            <person name="Harris D.M."/>
            <person name="Heijne W.H.M."/>
            <person name="Joardar V.S."/>
            <person name="Kiel J.A.K.W."/>
            <person name="Kovalchuk A."/>
            <person name="Martin J.F."/>
            <person name="Nierman W.C."/>
            <person name="Nijland J.G."/>
            <person name="Pronk J.T."/>
            <person name="Roubos J.A."/>
            <person name="van der Klei I.J."/>
            <person name="van Peij N.N.M.E."/>
            <person name="Veenhuis M."/>
            <person name="von Doehren H."/>
            <person name="Wagner C."/>
            <person name="Wortman J.R."/>
            <person name="Bovenberg R.A.L."/>
        </authorList>
    </citation>
    <scope>NUCLEOTIDE SEQUENCE [LARGE SCALE GENOMIC DNA]</scope>
    <source>
        <strain evidence="2">ATCC 28089 / DSM 1075 / NRRL 1951 / Wisconsin 54-1255</strain>
    </source>
</reference>
<gene>
    <name evidence="1" type="ORF">Pc18g02980</name>
    <name evidence="1" type="ORF">PCH_Pc18g02980</name>
</gene>